<reference evidence="2" key="1">
    <citation type="journal article" date="2019" name="Int. J. Syst. Evol. Microbiol.">
        <title>The Global Catalogue of Microorganisms (GCM) 10K type strain sequencing project: providing services to taxonomists for standard genome sequencing and annotation.</title>
        <authorList>
            <consortium name="The Broad Institute Genomics Platform"/>
            <consortium name="The Broad Institute Genome Sequencing Center for Infectious Disease"/>
            <person name="Wu L."/>
            <person name="Ma J."/>
        </authorList>
    </citation>
    <scope>NUCLEOTIDE SEQUENCE [LARGE SCALE GENOMIC DNA]</scope>
    <source>
        <strain evidence="2">CCUG 55074</strain>
    </source>
</reference>
<dbReference type="Gene3D" id="1.25.40.10">
    <property type="entry name" value="Tetratricopeptide repeat domain"/>
    <property type="match status" value="1"/>
</dbReference>
<name>A0ABW3TAA6_9CAUL</name>
<dbReference type="Proteomes" id="UP001597216">
    <property type="component" value="Unassembled WGS sequence"/>
</dbReference>
<dbReference type="Pfam" id="PF14559">
    <property type="entry name" value="TPR_19"/>
    <property type="match status" value="1"/>
</dbReference>
<organism evidence="1 2">
    <name type="scientific">Phenylobacterium conjunctum</name>
    <dbReference type="NCBI Taxonomy" id="1298959"/>
    <lineage>
        <taxon>Bacteria</taxon>
        <taxon>Pseudomonadati</taxon>
        <taxon>Pseudomonadota</taxon>
        <taxon>Alphaproteobacteria</taxon>
        <taxon>Caulobacterales</taxon>
        <taxon>Caulobacteraceae</taxon>
        <taxon>Phenylobacterium</taxon>
    </lineage>
</organism>
<keyword evidence="2" id="KW-1185">Reference proteome</keyword>
<dbReference type="SUPFAM" id="SSF48452">
    <property type="entry name" value="TPR-like"/>
    <property type="match status" value="1"/>
</dbReference>
<evidence type="ECO:0000313" key="1">
    <source>
        <dbReference type="EMBL" id="MFD1192560.1"/>
    </source>
</evidence>
<gene>
    <name evidence="1" type="ORF">ACFQ27_18360</name>
</gene>
<evidence type="ECO:0000313" key="2">
    <source>
        <dbReference type="Proteomes" id="UP001597216"/>
    </source>
</evidence>
<dbReference type="RefSeq" id="WP_377354608.1">
    <property type="nucleotide sequence ID" value="NZ_JBHTLQ010000064.1"/>
</dbReference>
<dbReference type="InterPro" id="IPR011990">
    <property type="entry name" value="TPR-like_helical_dom_sf"/>
</dbReference>
<proteinExistence type="predicted"/>
<comment type="caution">
    <text evidence="1">The sequence shown here is derived from an EMBL/GenBank/DDBJ whole genome shotgun (WGS) entry which is preliminary data.</text>
</comment>
<accession>A0ABW3TAA6</accession>
<protein>
    <submittedName>
        <fullName evidence="1">Tetratricopeptide repeat protein</fullName>
    </submittedName>
</protein>
<sequence>MSEPTGAVATAIAHARQLMSQRPDLAEAQAGEILKAVPGHPEALLLAGQARRLQGDPAGAQAILADLTTAQPQWAAGWHELGLAQAARG</sequence>
<feature type="non-terminal residue" evidence="1">
    <location>
        <position position="89"/>
    </location>
</feature>
<dbReference type="EMBL" id="JBHTLQ010000064">
    <property type="protein sequence ID" value="MFD1192560.1"/>
    <property type="molecule type" value="Genomic_DNA"/>
</dbReference>